<dbReference type="EMBL" id="JALJOQ010000073">
    <property type="protein sequence ID" value="KAK9801985.1"/>
    <property type="molecule type" value="Genomic_DNA"/>
</dbReference>
<organism evidence="2 3">
    <name type="scientific">Symbiochloris irregularis</name>
    <dbReference type="NCBI Taxonomy" id="706552"/>
    <lineage>
        <taxon>Eukaryota</taxon>
        <taxon>Viridiplantae</taxon>
        <taxon>Chlorophyta</taxon>
        <taxon>core chlorophytes</taxon>
        <taxon>Trebouxiophyceae</taxon>
        <taxon>Trebouxiales</taxon>
        <taxon>Trebouxiaceae</taxon>
        <taxon>Symbiochloris</taxon>
    </lineage>
</organism>
<name>A0AAW1NWV5_9CHLO</name>
<proteinExistence type="predicted"/>
<reference evidence="2 3" key="1">
    <citation type="journal article" date="2024" name="Nat. Commun.">
        <title>Phylogenomics reveals the evolutionary origins of lichenization in chlorophyte algae.</title>
        <authorList>
            <person name="Puginier C."/>
            <person name="Libourel C."/>
            <person name="Otte J."/>
            <person name="Skaloud P."/>
            <person name="Haon M."/>
            <person name="Grisel S."/>
            <person name="Petersen M."/>
            <person name="Berrin J.G."/>
            <person name="Delaux P.M."/>
            <person name="Dal Grande F."/>
            <person name="Keller J."/>
        </authorList>
    </citation>
    <scope>NUCLEOTIDE SEQUENCE [LARGE SCALE GENOMIC DNA]</scope>
    <source>
        <strain evidence="2 3">SAG 2036</strain>
    </source>
</reference>
<feature type="compositionally biased region" description="Low complexity" evidence="1">
    <location>
        <begin position="63"/>
        <end position="73"/>
    </location>
</feature>
<feature type="region of interest" description="Disordered" evidence="1">
    <location>
        <begin position="174"/>
        <end position="210"/>
    </location>
</feature>
<protein>
    <submittedName>
        <fullName evidence="2">Uncharacterized protein</fullName>
    </submittedName>
</protein>
<feature type="region of interest" description="Disordered" evidence="1">
    <location>
        <begin position="63"/>
        <end position="83"/>
    </location>
</feature>
<keyword evidence="3" id="KW-1185">Reference proteome</keyword>
<evidence type="ECO:0000256" key="1">
    <source>
        <dbReference type="SAM" id="MobiDB-lite"/>
    </source>
</evidence>
<evidence type="ECO:0000313" key="2">
    <source>
        <dbReference type="EMBL" id="KAK9801985.1"/>
    </source>
</evidence>
<feature type="compositionally biased region" description="Basic and acidic residues" evidence="1">
    <location>
        <begin position="174"/>
        <end position="190"/>
    </location>
</feature>
<dbReference type="Proteomes" id="UP001465755">
    <property type="component" value="Unassembled WGS sequence"/>
</dbReference>
<evidence type="ECO:0000313" key="3">
    <source>
        <dbReference type="Proteomes" id="UP001465755"/>
    </source>
</evidence>
<gene>
    <name evidence="2" type="ORF">WJX73_006644</name>
</gene>
<accession>A0AAW1NWV5</accession>
<comment type="caution">
    <text evidence="2">The sequence shown here is derived from an EMBL/GenBank/DDBJ whole genome shotgun (WGS) entry which is preliminary data.</text>
</comment>
<dbReference type="AlphaFoldDB" id="A0AAW1NWV5"/>
<sequence length="210" mass="24443">MHRSTRGLSFNKSASSSKLPLSALSEFPALVQAHVKAKKQFQSELSDLRQKWLEESRRQTAAKASALAKQQAEAKARRAQKQNTLLEEQEQRYVKHKREQEVEQLIKGAKVQQAKKWRDALAVVYDKYKSEREAWLLEDSRHWIRPEDLDARIEEALDNEVLLYHGEAAEYLTRDQWEEAEEPGKSAVEEKPEEEANLSANRQPKRRPRN</sequence>